<keyword evidence="5" id="KW-0560">Oxidoreductase</keyword>
<feature type="domain" description="3-hydroxyisobutyrate dehydrogenase-like NAD-binding" evidence="10">
    <location>
        <begin position="187"/>
        <end position="313"/>
    </location>
</feature>
<dbReference type="GO" id="GO:0008442">
    <property type="term" value="F:3-hydroxyisobutyrate dehydrogenase activity"/>
    <property type="evidence" value="ECO:0007669"/>
    <property type="project" value="UniProtKB-EC"/>
</dbReference>
<evidence type="ECO:0000259" key="9">
    <source>
        <dbReference type="Pfam" id="PF03446"/>
    </source>
</evidence>
<dbReference type="PIRSF" id="PIRSF000103">
    <property type="entry name" value="HIBADH"/>
    <property type="match status" value="1"/>
</dbReference>
<evidence type="ECO:0000256" key="4">
    <source>
        <dbReference type="ARBA" id="ARBA00022456"/>
    </source>
</evidence>
<accession>A0A069DYL3</accession>
<dbReference type="PANTHER" id="PTHR22981:SF7">
    <property type="entry name" value="3-HYDROXYISOBUTYRATE DEHYDROGENASE, MITOCHONDRIAL"/>
    <property type="match status" value="1"/>
</dbReference>
<comment type="similarity">
    <text evidence="2">Belongs to the HIBADH-related family. 3-hydroxyisobutyrate dehydrogenase subfamily.</text>
</comment>
<evidence type="ECO:0000313" key="11">
    <source>
        <dbReference type="EMBL" id="JAC86699.1"/>
    </source>
</evidence>
<dbReference type="Gene3D" id="3.40.50.720">
    <property type="entry name" value="NAD(P)-binding Rossmann-like Domain"/>
    <property type="match status" value="1"/>
</dbReference>
<dbReference type="EMBL" id="GBGD01002190">
    <property type="protein sequence ID" value="JAC86699.1"/>
    <property type="molecule type" value="mRNA"/>
</dbReference>
<sequence length="319" mass="34351">MFMLRTIRLNTHHARFFSTEASQKIARIGFVGLGNMGFRMCKNLMKKGFDVTVYDKNQEVLKQFEKEGASCANDAKKLVSSVDCVITMIPNGPDLMSLYTPEVISSFKPRSLVIDSSTVEHTVAQDLESKFKSVNVSFIDAPVSGGILAAENASLTFMVGGDEKVMNRAEPVLKAMGTTLYHCGGIGSGQVAKVCNNLILGITMAGLCEALAIGVALGLDPKILTKVINSSSGQCWSSSIYNPIPGILPNVPSSNGYKAGFAAQMILKDLGIANKAGKNVGLALEIGKKTFEMYDAMCKSGLNEKDFSVIYEYVSQKQK</sequence>
<dbReference type="InterPro" id="IPR006115">
    <property type="entry name" value="6PGDH_NADP-bd"/>
</dbReference>
<comment type="catalytic activity">
    <reaction evidence="7">
        <text>3-hydroxy-2-methylpropanoate + NAD(+) = 2-methyl-3-oxopropanoate + NADH + H(+)</text>
        <dbReference type="Rhea" id="RHEA:17681"/>
        <dbReference type="ChEBI" id="CHEBI:11805"/>
        <dbReference type="ChEBI" id="CHEBI:15378"/>
        <dbReference type="ChEBI" id="CHEBI:57540"/>
        <dbReference type="ChEBI" id="CHEBI:57700"/>
        <dbReference type="ChEBI" id="CHEBI:57945"/>
        <dbReference type="EC" id="1.1.1.31"/>
    </reaction>
</comment>
<evidence type="ECO:0000256" key="3">
    <source>
        <dbReference type="ARBA" id="ARBA00012991"/>
    </source>
</evidence>
<feature type="domain" description="6-phosphogluconate dehydrogenase NADP-binding" evidence="9">
    <location>
        <begin position="27"/>
        <end position="184"/>
    </location>
</feature>
<keyword evidence="6" id="KW-0520">NAD</keyword>
<dbReference type="Gene3D" id="1.10.1040.10">
    <property type="entry name" value="N-(1-d-carboxylethyl)-l-norvaline Dehydrogenase, domain 2"/>
    <property type="match status" value="1"/>
</dbReference>
<dbReference type="PANTHER" id="PTHR22981">
    <property type="entry name" value="3-HYDROXYISOBUTYRATE DEHYDROGENASE-RELATED"/>
    <property type="match status" value="1"/>
</dbReference>
<evidence type="ECO:0000259" key="10">
    <source>
        <dbReference type="Pfam" id="PF14833"/>
    </source>
</evidence>
<dbReference type="FunFam" id="1.10.1040.10:FF:000006">
    <property type="entry name" value="3-hydroxyisobutyrate dehydrogenase"/>
    <property type="match status" value="1"/>
</dbReference>
<organism evidence="11">
    <name type="scientific">Panstrongylus megistus</name>
    <dbReference type="NCBI Taxonomy" id="65343"/>
    <lineage>
        <taxon>Eukaryota</taxon>
        <taxon>Metazoa</taxon>
        <taxon>Ecdysozoa</taxon>
        <taxon>Arthropoda</taxon>
        <taxon>Hexapoda</taxon>
        <taxon>Insecta</taxon>
        <taxon>Pterygota</taxon>
        <taxon>Neoptera</taxon>
        <taxon>Paraneoptera</taxon>
        <taxon>Hemiptera</taxon>
        <taxon>Heteroptera</taxon>
        <taxon>Panheteroptera</taxon>
        <taxon>Cimicomorpha</taxon>
        <taxon>Reduviidae</taxon>
        <taxon>Triatominae</taxon>
        <taxon>Panstrongylus</taxon>
    </lineage>
</organism>
<name>A0A069DYL3_9HEMI</name>
<dbReference type="NCBIfam" id="TIGR01692">
    <property type="entry name" value="HIBADH"/>
    <property type="match status" value="1"/>
</dbReference>
<keyword evidence="4" id="KW-0101">Branched-chain amino acid catabolism</keyword>
<evidence type="ECO:0000256" key="1">
    <source>
        <dbReference type="ARBA" id="ARBA00005109"/>
    </source>
</evidence>
<dbReference type="AlphaFoldDB" id="A0A069DYL3"/>
<dbReference type="InterPro" id="IPR013328">
    <property type="entry name" value="6PGD_dom2"/>
</dbReference>
<reference evidence="11" key="1">
    <citation type="journal article" date="2015" name="J. Med. Entomol.">
        <title>A Deep Insight Into the Sialotranscriptome of the Chagas Disease Vector, Panstrongylus megistus (Hemiptera: Heteroptera).</title>
        <authorList>
            <person name="Ribeiro J.M."/>
            <person name="Schwarz A."/>
            <person name="Francischetti I.M."/>
        </authorList>
    </citation>
    <scope>NUCLEOTIDE SEQUENCE</scope>
    <source>
        <tissue evidence="11">Salivary glands</tissue>
    </source>
</reference>
<dbReference type="SUPFAM" id="SSF51735">
    <property type="entry name" value="NAD(P)-binding Rossmann-fold domains"/>
    <property type="match status" value="1"/>
</dbReference>
<evidence type="ECO:0000256" key="8">
    <source>
        <dbReference type="PIRSR" id="PIRSR000103-1"/>
    </source>
</evidence>
<dbReference type="GO" id="GO:0051287">
    <property type="term" value="F:NAD binding"/>
    <property type="evidence" value="ECO:0007669"/>
    <property type="project" value="InterPro"/>
</dbReference>
<dbReference type="SUPFAM" id="SSF48179">
    <property type="entry name" value="6-phosphogluconate dehydrogenase C-terminal domain-like"/>
    <property type="match status" value="1"/>
</dbReference>
<evidence type="ECO:0000256" key="5">
    <source>
        <dbReference type="ARBA" id="ARBA00023002"/>
    </source>
</evidence>
<feature type="active site" evidence="8">
    <location>
        <position position="193"/>
    </location>
</feature>
<evidence type="ECO:0000256" key="6">
    <source>
        <dbReference type="ARBA" id="ARBA00023027"/>
    </source>
</evidence>
<dbReference type="InterPro" id="IPR036291">
    <property type="entry name" value="NAD(P)-bd_dom_sf"/>
</dbReference>
<comment type="pathway">
    <text evidence="1">Amino-acid degradation; L-valine degradation.</text>
</comment>
<dbReference type="Pfam" id="PF14833">
    <property type="entry name" value="NAD_binding_11"/>
    <property type="match status" value="1"/>
</dbReference>
<dbReference type="InterPro" id="IPR011548">
    <property type="entry name" value="HIBADH"/>
</dbReference>
<evidence type="ECO:0000256" key="7">
    <source>
        <dbReference type="ARBA" id="ARBA00049197"/>
    </source>
</evidence>
<dbReference type="Pfam" id="PF03446">
    <property type="entry name" value="NAD_binding_2"/>
    <property type="match status" value="1"/>
</dbReference>
<dbReference type="InterPro" id="IPR015815">
    <property type="entry name" value="HIBADH-related"/>
</dbReference>
<dbReference type="InterPro" id="IPR029154">
    <property type="entry name" value="HIBADH-like_NADP-bd"/>
</dbReference>
<dbReference type="UniPathway" id="UPA00362"/>
<protein>
    <recommendedName>
        <fullName evidence="3">3-hydroxyisobutyrate dehydrogenase</fullName>
        <ecNumber evidence="3">1.1.1.31</ecNumber>
    </recommendedName>
</protein>
<dbReference type="GO" id="GO:0006574">
    <property type="term" value="P:L-valine catabolic process"/>
    <property type="evidence" value="ECO:0007669"/>
    <property type="project" value="UniProtKB-UniPathway"/>
</dbReference>
<dbReference type="InterPro" id="IPR008927">
    <property type="entry name" value="6-PGluconate_DH-like_C_sf"/>
</dbReference>
<proteinExistence type="evidence at transcript level"/>
<evidence type="ECO:0000256" key="2">
    <source>
        <dbReference type="ARBA" id="ARBA00006013"/>
    </source>
</evidence>
<dbReference type="GO" id="GO:0050661">
    <property type="term" value="F:NADP binding"/>
    <property type="evidence" value="ECO:0007669"/>
    <property type="project" value="InterPro"/>
</dbReference>
<dbReference type="EC" id="1.1.1.31" evidence="3"/>